<name>A0ABQ9GBB1_9NEOP</name>
<organism evidence="1 2">
    <name type="scientific">Dryococelus australis</name>
    <dbReference type="NCBI Taxonomy" id="614101"/>
    <lineage>
        <taxon>Eukaryota</taxon>
        <taxon>Metazoa</taxon>
        <taxon>Ecdysozoa</taxon>
        <taxon>Arthropoda</taxon>
        <taxon>Hexapoda</taxon>
        <taxon>Insecta</taxon>
        <taxon>Pterygota</taxon>
        <taxon>Neoptera</taxon>
        <taxon>Polyneoptera</taxon>
        <taxon>Phasmatodea</taxon>
        <taxon>Verophasmatodea</taxon>
        <taxon>Anareolatae</taxon>
        <taxon>Phasmatidae</taxon>
        <taxon>Eurycanthinae</taxon>
        <taxon>Dryococelus</taxon>
    </lineage>
</organism>
<protein>
    <submittedName>
        <fullName evidence="1">Uncharacterized protein</fullName>
    </submittedName>
</protein>
<dbReference type="Proteomes" id="UP001159363">
    <property type="component" value="Chromosome 12"/>
</dbReference>
<gene>
    <name evidence="1" type="ORF">PR048_028699</name>
</gene>
<sequence>MAQERANAKGDTGTRIKCRFATMRKALNYRENAWEKIAAHGEPAPCGQTLVVNFSPLVVAIKHRHPAGVVADTSLPTAWCSRCRKVAILNIVPPVTATALRLDVFPAPMNTSLTLGRPLLEGKTSLLALASCLPRGLASGQQGNKPATPGGEMRRRWSDDGMCFLVGGLRKAASQRQFLPCFPHAKILVTPPRFEPAVSLLASHQGEPGSIPAGPFPDFRMWETCRPMPLFSGFSRGSPVFPALSFGRCLILTSITLIGLSVPRCKMPINSSSFVLAWSALLNVIRLDRGLNENILLIFGGVVKDMPKDVHSNLVHIIDPLLVQLVSHSLPTLKVPGSTGRRVFMWGMWRCEEIFSGLSRFLPAFIQLLLHASYILRSVRLVGQSAPLSKPLKRETSQPATSLKPLVSQVSPFVHNEVYCAWRAESRRGALYGRLLQVLRRPSIACRTPAERCPRGPLGIRHLSTAS</sequence>
<accession>A0ABQ9GBB1</accession>
<proteinExistence type="predicted"/>
<evidence type="ECO:0000313" key="2">
    <source>
        <dbReference type="Proteomes" id="UP001159363"/>
    </source>
</evidence>
<evidence type="ECO:0000313" key="1">
    <source>
        <dbReference type="EMBL" id="KAJ8869704.1"/>
    </source>
</evidence>
<keyword evidence="2" id="KW-1185">Reference proteome</keyword>
<dbReference type="EMBL" id="JARBHB010000013">
    <property type="protein sequence ID" value="KAJ8869704.1"/>
    <property type="molecule type" value="Genomic_DNA"/>
</dbReference>
<reference evidence="1 2" key="1">
    <citation type="submission" date="2023-02" db="EMBL/GenBank/DDBJ databases">
        <title>LHISI_Scaffold_Assembly.</title>
        <authorList>
            <person name="Stuart O.P."/>
            <person name="Cleave R."/>
            <person name="Magrath M.J.L."/>
            <person name="Mikheyev A.S."/>
        </authorList>
    </citation>
    <scope>NUCLEOTIDE SEQUENCE [LARGE SCALE GENOMIC DNA]</scope>
    <source>
        <strain evidence="1">Daus_M_001</strain>
        <tissue evidence="1">Leg muscle</tissue>
    </source>
</reference>
<comment type="caution">
    <text evidence="1">The sequence shown here is derived from an EMBL/GenBank/DDBJ whole genome shotgun (WGS) entry which is preliminary data.</text>
</comment>